<feature type="transmembrane region" description="Helical" evidence="6">
    <location>
        <begin position="63"/>
        <end position="81"/>
    </location>
</feature>
<feature type="domain" description="Ion transport" evidence="7">
    <location>
        <begin position="61"/>
        <end position="290"/>
    </location>
</feature>
<feature type="non-terminal residue" evidence="8">
    <location>
        <position position="392"/>
    </location>
</feature>
<dbReference type="Gene3D" id="1.10.287.70">
    <property type="match status" value="1"/>
</dbReference>
<dbReference type="AlphaFoldDB" id="A0ABD0X8E4"/>
<accession>A0ABD0X8E4</accession>
<evidence type="ECO:0000256" key="2">
    <source>
        <dbReference type="ARBA" id="ARBA00022692"/>
    </source>
</evidence>
<feature type="transmembrane region" description="Helical" evidence="6">
    <location>
        <begin position="101"/>
        <end position="122"/>
    </location>
</feature>
<dbReference type="InterPro" id="IPR005821">
    <property type="entry name" value="Ion_trans_dom"/>
</dbReference>
<name>A0ABD0X8E4_UMBPY</name>
<proteinExistence type="predicted"/>
<organism evidence="8 9">
    <name type="scientific">Umbra pygmaea</name>
    <name type="common">Eastern mudminnow</name>
    <dbReference type="NCBI Taxonomy" id="75934"/>
    <lineage>
        <taxon>Eukaryota</taxon>
        <taxon>Metazoa</taxon>
        <taxon>Chordata</taxon>
        <taxon>Craniata</taxon>
        <taxon>Vertebrata</taxon>
        <taxon>Euteleostomi</taxon>
        <taxon>Actinopterygii</taxon>
        <taxon>Neopterygii</taxon>
        <taxon>Teleostei</taxon>
        <taxon>Protacanthopterygii</taxon>
        <taxon>Esociformes</taxon>
        <taxon>Umbridae</taxon>
        <taxon>Umbra</taxon>
    </lineage>
</organism>
<feature type="compositionally biased region" description="Polar residues" evidence="5">
    <location>
        <begin position="1"/>
        <end position="16"/>
    </location>
</feature>
<dbReference type="PANTHER" id="PTHR10037:SF192">
    <property type="entry name" value="VOLTAGE-DEPENDENT T-TYPE CALCIUM CHANNEL SUBUNIT ALPHA-1H"/>
    <property type="match status" value="1"/>
</dbReference>
<dbReference type="SUPFAM" id="SSF81324">
    <property type="entry name" value="Voltage-gated potassium channels"/>
    <property type="match status" value="1"/>
</dbReference>
<evidence type="ECO:0000256" key="4">
    <source>
        <dbReference type="ARBA" id="ARBA00023136"/>
    </source>
</evidence>
<dbReference type="InterPro" id="IPR043203">
    <property type="entry name" value="VGCC_Ca_Na"/>
</dbReference>
<comment type="caution">
    <text evidence="8">The sequence shown here is derived from an EMBL/GenBank/DDBJ whole genome shotgun (WGS) entry which is preliminary data.</text>
</comment>
<keyword evidence="9" id="KW-1185">Reference proteome</keyword>
<dbReference type="FunFam" id="1.20.120.350:FF:000007">
    <property type="entry name" value="Voltage-dependent T-type calcium channel subunit alpha"/>
    <property type="match status" value="1"/>
</dbReference>
<feature type="transmembrane region" description="Helical" evidence="6">
    <location>
        <begin position="262"/>
        <end position="284"/>
    </location>
</feature>
<keyword evidence="4 6" id="KW-0472">Membrane</keyword>
<feature type="region of interest" description="Disordered" evidence="5">
    <location>
        <begin position="368"/>
        <end position="392"/>
    </location>
</feature>
<feature type="region of interest" description="Disordered" evidence="5">
    <location>
        <begin position="332"/>
        <end position="354"/>
    </location>
</feature>
<feature type="non-terminal residue" evidence="8">
    <location>
        <position position="1"/>
    </location>
</feature>
<dbReference type="PANTHER" id="PTHR10037">
    <property type="entry name" value="VOLTAGE-GATED CATION CHANNEL CALCIUM AND SODIUM"/>
    <property type="match status" value="1"/>
</dbReference>
<keyword evidence="2 6" id="KW-0812">Transmembrane</keyword>
<gene>
    <name evidence="8" type="ORF">UPYG_G00056900</name>
</gene>
<dbReference type="Gene3D" id="1.20.120.350">
    <property type="entry name" value="Voltage-gated potassium channels. Chain C"/>
    <property type="match status" value="1"/>
</dbReference>
<dbReference type="Pfam" id="PF00520">
    <property type="entry name" value="Ion_trans"/>
    <property type="match status" value="1"/>
</dbReference>
<dbReference type="Proteomes" id="UP001557470">
    <property type="component" value="Unassembled WGS sequence"/>
</dbReference>
<keyword evidence="3 6" id="KW-1133">Transmembrane helix</keyword>
<evidence type="ECO:0000256" key="6">
    <source>
        <dbReference type="SAM" id="Phobius"/>
    </source>
</evidence>
<evidence type="ECO:0000313" key="8">
    <source>
        <dbReference type="EMBL" id="KAL1005268.1"/>
    </source>
</evidence>
<feature type="transmembrane region" description="Helical" evidence="6">
    <location>
        <begin position="184"/>
        <end position="206"/>
    </location>
</feature>
<reference evidence="8 9" key="1">
    <citation type="submission" date="2024-06" db="EMBL/GenBank/DDBJ databases">
        <authorList>
            <person name="Pan Q."/>
            <person name="Wen M."/>
            <person name="Jouanno E."/>
            <person name="Zahm M."/>
            <person name="Klopp C."/>
            <person name="Cabau C."/>
            <person name="Louis A."/>
            <person name="Berthelot C."/>
            <person name="Parey E."/>
            <person name="Roest Crollius H."/>
            <person name="Montfort J."/>
            <person name="Robinson-Rechavi M."/>
            <person name="Bouchez O."/>
            <person name="Lampietro C."/>
            <person name="Lopez Roques C."/>
            <person name="Donnadieu C."/>
            <person name="Postlethwait J."/>
            <person name="Bobe J."/>
            <person name="Verreycken H."/>
            <person name="Guiguen Y."/>
        </authorList>
    </citation>
    <scope>NUCLEOTIDE SEQUENCE [LARGE SCALE GENOMIC DNA]</scope>
    <source>
        <strain evidence="8">Up_M1</strain>
        <tissue evidence="8">Testis</tissue>
    </source>
</reference>
<dbReference type="EMBL" id="JAGEUA010000002">
    <property type="protein sequence ID" value="KAL1005268.1"/>
    <property type="molecule type" value="Genomic_DNA"/>
</dbReference>
<evidence type="ECO:0000256" key="3">
    <source>
        <dbReference type="ARBA" id="ARBA00022989"/>
    </source>
</evidence>
<dbReference type="FunFam" id="1.10.287.70:FF:000136">
    <property type="entry name" value="Voltage-dependent T-type calcium channel subunit alpha"/>
    <property type="match status" value="1"/>
</dbReference>
<sequence length="392" mass="43995">RPDSELSNQPDGNPTSRSKKKSPNQGNSPLNVDGAAPEPIRGIVWWGWAELQTRLDQVVTSRYFNRGIMMAILINTLSMGIEFHQQPQELTDVLEISNLVFTSMFVLEMVLKLLAFGFFGYIKNPYNSFDSVIVIISVWEIIGQADGGLSVLRTFRLLRVLKLVRFMPALRRQLVVLMKTMDNVATFCMLLMLFIFIFSILGMHLFGCKFGLKLENGDTLPDRKNFDSLLWAIVTVFQILTQEDWNTVLYNGMASTTPLASLYFVALMTFGNYVLFNLLVAILVEGFQAEGDANRSEADDEKHPTSEEEKLRELYTAELKVQAMMLTPNGLLNPRASMPLPPTPPPRQPSLQPSTWQPAHLITHSVATPTTYSSQSRRGSAISAETSTVLDH</sequence>
<comment type="subcellular location">
    <subcellularLocation>
        <location evidence="1">Membrane</location>
        <topology evidence="1">Multi-pass membrane protein</topology>
    </subcellularLocation>
</comment>
<feature type="compositionally biased region" description="Pro residues" evidence="5">
    <location>
        <begin position="339"/>
        <end position="348"/>
    </location>
</feature>
<evidence type="ECO:0000313" key="9">
    <source>
        <dbReference type="Proteomes" id="UP001557470"/>
    </source>
</evidence>
<dbReference type="GO" id="GO:0016020">
    <property type="term" value="C:membrane"/>
    <property type="evidence" value="ECO:0007669"/>
    <property type="project" value="UniProtKB-SubCell"/>
</dbReference>
<protein>
    <recommendedName>
        <fullName evidence="7">Ion transport domain-containing protein</fullName>
    </recommendedName>
</protein>
<feature type="region of interest" description="Disordered" evidence="5">
    <location>
        <begin position="1"/>
        <end position="35"/>
    </location>
</feature>
<evidence type="ECO:0000259" key="7">
    <source>
        <dbReference type="Pfam" id="PF00520"/>
    </source>
</evidence>
<evidence type="ECO:0000256" key="1">
    <source>
        <dbReference type="ARBA" id="ARBA00004141"/>
    </source>
</evidence>
<dbReference type="InterPro" id="IPR027359">
    <property type="entry name" value="Volt_channel_dom_sf"/>
</dbReference>
<evidence type="ECO:0000256" key="5">
    <source>
        <dbReference type="SAM" id="MobiDB-lite"/>
    </source>
</evidence>